<accession>A0ABN7LE62</accession>
<dbReference type="EMBL" id="CAJNBJ010000010">
    <property type="protein sequence ID" value="CAE6745297.1"/>
    <property type="molecule type" value="Genomic_DNA"/>
</dbReference>
<organism evidence="1 2">
    <name type="scientific">Nitrospira defluvii</name>
    <dbReference type="NCBI Taxonomy" id="330214"/>
    <lineage>
        <taxon>Bacteria</taxon>
        <taxon>Pseudomonadati</taxon>
        <taxon>Nitrospirota</taxon>
        <taxon>Nitrospiria</taxon>
        <taxon>Nitrospirales</taxon>
        <taxon>Nitrospiraceae</taxon>
        <taxon>Nitrospira</taxon>
    </lineage>
</organism>
<protein>
    <submittedName>
        <fullName evidence="1">Uncharacterized protein</fullName>
    </submittedName>
</protein>
<evidence type="ECO:0000313" key="1">
    <source>
        <dbReference type="EMBL" id="CAE6745297.1"/>
    </source>
</evidence>
<sequence>MSVQYRRLAKACSRSPVRVVHPCRFTPSSLAKAIELPVMQGAKPGMSDFALSACAISPDYEQVHMQPRGGETRHAREADGLSCLCIGASPRGGARGGMRLALAGTEVLTDRDEQVIRVSMSRTRRRRWTT</sequence>
<proteinExistence type="predicted"/>
<name>A0ABN7LE62_9BACT</name>
<evidence type="ECO:0000313" key="2">
    <source>
        <dbReference type="Proteomes" id="UP000675880"/>
    </source>
</evidence>
<gene>
    <name evidence="1" type="ORF">NSPZN2_180009</name>
</gene>
<reference evidence="1 2" key="1">
    <citation type="submission" date="2021-02" db="EMBL/GenBank/DDBJ databases">
        <authorList>
            <person name="Han P."/>
        </authorList>
    </citation>
    <scope>NUCLEOTIDE SEQUENCE [LARGE SCALE GENOMIC DNA]</scope>
    <source>
        <strain evidence="1">Candidatus Nitrospira sp. ZN2</strain>
    </source>
</reference>
<dbReference type="Proteomes" id="UP000675880">
    <property type="component" value="Unassembled WGS sequence"/>
</dbReference>
<keyword evidence="2" id="KW-1185">Reference proteome</keyword>
<comment type="caution">
    <text evidence="1">The sequence shown here is derived from an EMBL/GenBank/DDBJ whole genome shotgun (WGS) entry which is preliminary data.</text>
</comment>